<keyword evidence="2" id="KW-0378">Hydrolase</keyword>
<comment type="caution">
    <text evidence="2">The sequence shown here is derived from an EMBL/GenBank/DDBJ whole genome shotgun (WGS) entry which is preliminary data.</text>
</comment>
<dbReference type="RefSeq" id="WP_239136820.1">
    <property type="nucleotide sequence ID" value="NZ_BAAAVW010000010.1"/>
</dbReference>
<reference evidence="2" key="1">
    <citation type="submission" date="2021-01" db="EMBL/GenBank/DDBJ databases">
        <title>Whole genome shotgun sequence of Dactylosporangium siamense NBRC 106093.</title>
        <authorList>
            <person name="Komaki H."/>
            <person name="Tamura T."/>
        </authorList>
    </citation>
    <scope>NUCLEOTIDE SEQUENCE</scope>
    <source>
        <strain evidence="2">NBRC 106093</strain>
    </source>
</reference>
<sequence>MVTGLARHDDVTIAYERLGPVDGEPLLLIMGLGMQLVSWPDELCAMLVDRGFSVVRFDNRDAGQSTHFSHAGNPGILQLLARPRAVAPYRLADMAGDAAAVLDAVGWPSAHVVGASLGGMIAQALAIGHPDRVRTLTSVMSTPSPRIGRPRPGALAALGERPATNRDEAGERMVRVFRVIGSPGYPHNEEWLRDVGRRAYDRGHDPAGGRRQLAAIRASGDRRAALAGVRVPTLVLHGDADPLVRPSGGRATAAAVPGARLVVYPGMGHDLPHPLWSDMIDQISDLAGVARPADR</sequence>
<name>A0A919PWC5_9ACTN</name>
<dbReference type="InterPro" id="IPR000073">
    <property type="entry name" value="AB_hydrolase_1"/>
</dbReference>
<evidence type="ECO:0000313" key="3">
    <source>
        <dbReference type="Proteomes" id="UP000660611"/>
    </source>
</evidence>
<evidence type="ECO:0000259" key="1">
    <source>
        <dbReference type="Pfam" id="PF00561"/>
    </source>
</evidence>
<dbReference type="Pfam" id="PF00561">
    <property type="entry name" value="Abhydrolase_1"/>
    <property type="match status" value="1"/>
</dbReference>
<proteinExistence type="predicted"/>
<keyword evidence="3" id="KW-1185">Reference proteome</keyword>
<gene>
    <name evidence="2" type="ORF">Dsi01nite_095280</name>
</gene>
<dbReference type="AlphaFoldDB" id="A0A919PWC5"/>
<dbReference type="Proteomes" id="UP000660611">
    <property type="component" value="Unassembled WGS sequence"/>
</dbReference>
<protein>
    <submittedName>
        <fullName evidence="2">Alpha/beta hydrolase</fullName>
    </submittedName>
</protein>
<accession>A0A919PWC5</accession>
<feature type="domain" description="AB hydrolase-1" evidence="1">
    <location>
        <begin position="25"/>
        <end position="270"/>
    </location>
</feature>
<dbReference type="GO" id="GO:0046503">
    <property type="term" value="P:glycerolipid catabolic process"/>
    <property type="evidence" value="ECO:0007669"/>
    <property type="project" value="TreeGrafter"/>
</dbReference>
<organism evidence="2 3">
    <name type="scientific">Dactylosporangium siamense</name>
    <dbReference type="NCBI Taxonomy" id="685454"/>
    <lineage>
        <taxon>Bacteria</taxon>
        <taxon>Bacillati</taxon>
        <taxon>Actinomycetota</taxon>
        <taxon>Actinomycetes</taxon>
        <taxon>Micromonosporales</taxon>
        <taxon>Micromonosporaceae</taxon>
        <taxon>Dactylosporangium</taxon>
    </lineage>
</organism>
<dbReference type="Gene3D" id="3.40.50.1820">
    <property type="entry name" value="alpha/beta hydrolase"/>
    <property type="match status" value="1"/>
</dbReference>
<dbReference type="PANTHER" id="PTHR43433:SF5">
    <property type="entry name" value="AB HYDROLASE-1 DOMAIN-CONTAINING PROTEIN"/>
    <property type="match status" value="1"/>
</dbReference>
<dbReference type="InterPro" id="IPR029058">
    <property type="entry name" value="AB_hydrolase_fold"/>
</dbReference>
<dbReference type="EMBL" id="BONQ01000155">
    <property type="protein sequence ID" value="GIG51487.1"/>
    <property type="molecule type" value="Genomic_DNA"/>
</dbReference>
<evidence type="ECO:0000313" key="2">
    <source>
        <dbReference type="EMBL" id="GIG51487.1"/>
    </source>
</evidence>
<dbReference type="GO" id="GO:0004806">
    <property type="term" value="F:triacylglycerol lipase activity"/>
    <property type="evidence" value="ECO:0007669"/>
    <property type="project" value="TreeGrafter"/>
</dbReference>
<dbReference type="SUPFAM" id="SSF53474">
    <property type="entry name" value="alpha/beta-Hydrolases"/>
    <property type="match status" value="1"/>
</dbReference>
<dbReference type="PANTHER" id="PTHR43433">
    <property type="entry name" value="HYDROLASE, ALPHA/BETA FOLD FAMILY PROTEIN"/>
    <property type="match status" value="1"/>
</dbReference>
<dbReference type="InterPro" id="IPR050471">
    <property type="entry name" value="AB_hydrolase"/>
</dbReference>